<protein>
    <submittedName>
        <fullName evidence="1">Uncharacterized protein</fullName>
    </submittedName>
</protein>
<comment type="caution">
    <text evidence="1">The sequence shown here is derived from an EMBL/GenBank/DDBJ whole genome shotgun (WGS) entry which is preliminary data.</text>
</comment>
<name>A0A391NRT2_9EUKA</name>
<organism evidence="1 2">
    <name type="scientific">Kipferlia bialata</name>
    <dbReference type="NCBI Taxonomy" id="797122"/>
    <lineage>
        <taxon>Eukaryota</taxon>
        <taxon>Metamonada</taxon>
        <taxon>Carpediemonas-like organisms</taxon>
        <taxon>Kipferlia</taxon>
    </lineage>
</organism>
<reference evidence="1 2" key="1">
    <citation type="journal article" date="2018" name="PLoS ONE">
        <title>The draft genome of Kipferlia bialata reveals reductive genome evolution in fornicate parasites.</title>
        <authorList>
            <person name="Tanifuji G."/>
            <person name="Takabayashi S."/>
            <person name="Kume K."/>
            <person name="Takagi M."/>
            <person name="Nakayama T."/>
            <person name="Kamikawa R."/>
            <person name="Inagaki Y."/>
            <person name="Hashimoto T."/>
        </authorList>
    </citation>
    <scope>NUCLEOTIDE SEQUENCE [LARGE SCALE GENOMIC DNA]</scope>
    <source>
        <strain evidence="1">NY0173</strain>
    </source>
</reference>
<evidence type="ECO:0000313" key="2">
    <source>
        <dbReference type="Proteomes" id="UP000265618"/>
    </source>
</evidence>
<sequence>MSADVARRPTCRMPALIENIHQYGVISGWPRSLEEYWHNHSEVDSVGDRWMAYCDRRHFRGWCWDH</sequence>
<dbReference type="AlphaFoldDB" id="A0A391NRT2"/>
<proteinExistence type="predicted"/>
<accession>A0A391NRT2</accession>
<gene>
    <name evidence="1" type="ORF">KIPB_013146</name>
</gene>
<dbReference type="Proteomes" id="UP000265618">
    <property type="component" value="Unassembled WGS sequence"/>
</dbReference>
<evidence type="ECO:0000313" key="1">
    <source>
        <dbReference type="EMBL" id="GCA64091.1"/>
    </source>
</evidence>
<keyword evidence="2" id="KW-1185">Reference proteome</keyword>
<dbReference type="EMBL" id="BDIP01006099">
    <property type="protein sequence ID" value="GCA64091.1"/>
    <property type="molecule type" value="Genomic_DNA"/>
</dbReference>